<proteinExistence type="predicted"/>
<name>A0A2N9Y3J4_9NEIS</name>
<protein>
    <recommendedName>
        <fullName evidence="1">Anti-CBASS protein Acb1-like N-terminal domain-containing protein</fullName>
    </recommendedName>
</protein>
<feature type="domain" description="Anti-CBASS protein Acb1-like N-terminal" evidence="1">
    <location>
        <begin position="101"/>
        <end position="453"/>
    </location>
</feature>
<evidence type="ECO:0000259" key="1">
    <source>
        <dbReference type="Pfam" id="PF06381"/>
    </source>
</evidence>
<dbReference type="AlphaFoldDB" id="A0A2N9Y3J4"/>
<dbReference type="EMBL" id="MEIV01000053">
    <property type="protein sequence ID" value="PIT62031.1"/>
    <property type="molecule type" value="Genomic_DNA"/>
</dbReference>
<organism evidence="2 3">
    <name type="scientific">Snodgrassella alvi</name>
    <dbReference type="NCBI Taxonomy" id="1196083"/>
    <lineage>
        <taxon>Bacteria</taxon>
        <taxon>Pseudomonadati</taxon>
        <taxon>Pseudomonadota</taxon>
        <taxon>Betaproteobacteria</taxon>
        <taxon>Neisseriales</taxon>
        <taxon>Neisseriaceae</taxon>
        <taxon>Snodgrassella</taxon>
    </lineage>
</organism>
<gene>
    <name evidence="2" type="ORF">BHC47_05950</name>
</gene>
<dbReference type="Proteomes" id="UP000231094">
    <property type="component" value="Unassembled WGS sequence"/>
</dbReference>
<dbReference type="Pfam" id="PF06381">
    <property type="entry name" value="Phage_portal_3"/>
    <property type="match status" value="1"/>
</dbReference>
<accession>A0A2N9Y3J4</accession>
<evidence type="ECO:0000313" key="2">
    <source>
        <dbReference type="EMBL" id="PIT62031.1"/>
    </source>
</evidence>
<comment type="caution">
    <text evidence="2">The sequence shown here is derived from an EMBL/GenBank/DDBJ whole genome shotgun (WGS) entry which is preliminary data.</text>
</comment>
<dbReference type="InterPro" id="IPR024459">
    <property type="entry name" value="Acb1-like_N"/>
</dbReference>
<reference evidence="2 3" key="1">
    <citation type="journal article" date="2017" name="MBio">
        <title>Type VI secretion-mediated competition in the bee gut microbiome.</title>
        <authorList>
            <person name="Steele M.I."/>
            <person name="Kwong W.K."/>
            <person name="Powell J.E."/>
            <person name="Whiteley M."/>
            <person name="Moran N.A."/>
        </authorList>
    </citation>
    <scope>NUCLEOTIDE SEQUENCE [LARGE SCALE GENOMIC DNA]</scope>
    <source>
        <strain evidence="2 3">PEB0171</strain>
    </source>
</reference>
<sequence>MKFWQSKKKREIAAIEEANRLKKEELALKAQRNKLDEQVFVLISEMEAKKSYQSACDLPEIPAGVIPAGKQPAIAQDSIVDLNNYAASAPHFYKGFIGYPALANMSQSTDYRCVYETTAQEMTRAWGEVKVANGGNEDYKDKIKAIEGRLKELNIRELMRKHIENEMIFGRSQIFIDIRQHKHLDIPLLINDKSLGKGCLKGFTLIEPIWTTPSFYNANDATAPDFFKPLRWFVLGKEIHDDRLLTLIMRPVPDMLKPVYNFGGISMLQLMQPYVERWQRTVDSVSDLIHSFSITGIKTDMQNVISDGGEGTAQLLLRSKLFSLLRSNQNLMMLDKDGEEFFQFNTPLSTLDNLLQKSQEQMAAPSRTPLVKLLGVTPSGLNASSDGEIQVYHEYIASMQEAHLRPQIEVILNLIQLDLFGKIDDQIIFEFNPLEQMNGEQLATIEKSKAERDVSLISAGVLAQEEVRTRLAKDESGDYSGIDIEDVPIMPELEFDYASKEKEAANAT</sequence>
<evidence type="ECO:0000313" key="3">
    <source>
        <dbReference type="Proteomes" id="UP000231094"/>
    </source>
</evidence>